<protein>
    <submittedName>
        <fullName evidence="1">Uncharacterized protein</fullName>
    </submittedName>
</protein>
<evidence type="ECO:0000313" key="1">
    <source>
        <dbReference type="EMBL" id="KAA8648219.1"/>
    </source>
</evidence>
<dbReference type="RefSeq" id="XP_033427580.1">
    <property type="nucleotide sequence ID" value="XM_033568774.1"/>
</dbReference>
<comment type="caution">
    <text evidence="1">The sequence shown here is derived from an EMBL/GenBank/DDBJ whole genome shotgun (WGS) entry which is preliminary data.</text>
</comment>
<evidence type="ECO:0000313" key="2">
    <source>
        <dbReference type="Proteomes" id="UP000324241"/>
    </source>
</evidence>
<name>A0A5M9MUC4_9EURO</name>
<dbReference type="EMBL" id="QUQM01000003">
    <property type="protein sequence ID" value="KAA8648219.1"/>
    <property type="molecule type" value="Genomic_DNA"/>
</dbReference>
<proteinExistence type="predicted"/>
<dbReference type="AlphaFoldDB" id="A0A5M9MUC4"/>
<accession>A0A5M9MUC4</accession>
<organism evidence="1 2">
    <name type="scientific">Aspergillus tanneri</name>
    <dbReference type="NCBI Taxonomy" id="1220188"/>
    <lineage>
        <taxon>Eukaryota</taxon>
        <taxon>Fungi</taxon>
        <taxon>Dikarya</taxon>
        <taxon>Ascomycota</taxon>
        <taxon>Pezizomycotina</taxon>
        <taxon>Eurotiomycetes</taxon>
        <taxon>Eurotiomycetidae</taxon>
        <taxon>Eurotiales</taxon>
        <taxon>Aspergillaceae</taxon>
        <taxon>Aspergillus</taxon>
        <taxon>Aspergillus subgen. Circumdati</taxon>
    </lineage>
</organism>
<sequence length="112" mass="11810">MACHPRPDSMIQSSLLGTVAGFQEPLPRGPGPTLVTIGSKQPALAAVYRQDNLEPFFVPLPTAYSGRACKCNVVWYSPYIVGIGSAILELAGCSTLESVKGRMSSGPISSLK</sequence>
<dbReference type="Proteomes" id="UP000324241">
    <property type="component" value="Unassembled WGS sequence"/>
</dbReference>
<gene>
    <name evidence="1" type="ORF">ATNIH1004_004102</name>
</gene>
<dbReference type="GeneID" id="54326804"/>
<reference evidence="1 2" key="1">
    <citation type="submission" date="2019-08" db="EMBL/GenBank/DDBJ databases">
        <title>The genome sequence of a newly discovered highly antifungal drug resistant Aspergillus species, Aspergillus tanneri NIH 1004.</title>
        <authorList>
            <person name="Mounaud S."/>
            <person name="Singh I."/>
            <person name="Joardar V."/>
            <person name="Pakala S."/>
            <person name="Pakala S."/>
            <person name="Venepally P."/>
            <person name="Chung J.K."/>
            <person name="Losada L."/>
            <person name="Nierman W.C."/>
        </authorList>
    </citation>
    <scope>NUCLEOTIDE SEQUENCE [LARGE SCALE GENOMIC DNA]</scope>
    <source>
        <strain evidence="1 2">NIH1004</strain>
    </source>
</reference>